<protein>
    <submittedName>
        <fullName evidence="2">Uncharacterized protein</fullName>
    </submittedName>
</protein>
<dbReference type="AlphaFoldDB" id="A0A926F5G3"/>
<evidence type="ECO:0000256" key="1">
    <source>
        <dbReference type="SAM" id="Coils"/>
    </source>
</evidence>
<evidence type="ECO:0000313" key="2">
    <source>
        <dbReference type="EMBL" id="MBC8592357.1"/>
    </source>
</evidence>
<reference evidence="2" key="1">
    <citation type="submission" date="2020-08" db="EMBL/GenBank/DDBJ databases">
        <title>Genome public.</title>
        <authorList>
            <person name="Liu C."/>
            <person name="Sun Q."/>
        </authorList>
    </citation>
    <scope>NUCLEOTIDE SEQUENCE</scope>
    <source>
        <strain evidence="2">N12</strain>
    </source>
</reference>
<keyword evidence="1" id="KW-0175">Coiled coil</keyword>
<name>A0A926F5G3_9BACT</name>
<evidence type="ECO:0000313" key="3">
    <source>
        <dbReference type="Proteomes" id="UP000651085"/>
    </source>
</evidence>
<keyword evidence="3" id="KW-1185">Reference proteome</keyword>
<proteinExistence type="predicted"/>
<feature type="coiled-coil region" evidence="1">
    <location>
        <begin position="39"/>
        <end position="66"/>
    </location>
</feature>
<accession>A0A926F5G3</accession>
<organism evidence="2 3">
    <name type="scientific">Jilunia laotingensis</name>
    <dbReference type="NCBI Taxonomy" id="2763675"/>
    <lineage>
        <taxon>Bacteria</taxon>
        <taxon>Pseudomonadati</taxon>
        <taxon>Bacteroidota</taxon>
        <taxon>Bacteroidia</taxon>
        <taxon>Bacteroidales</taxon>
        <taxon>Bacteroidaceae</taxon>
        <taxon>Jilunia</taxon>
    </lineage>
</organism>
<dbReference type="Proteomes" id="UP000651085">
    <property type="component" value="Unassembled WGS sequence"/>
</dbReference>
<dbReference type="RefSeq" id="WP_262433558.1">
    <property type="nucleotide sequence ID" value="NZ_JACRTF010000001.1"/>
</dbReference>
<comment type="caution">
    <text evidence="2">The sequence shown here is derived from an EMBL/GenBank/DDBJ whole genome shotgun (WGS) entry which is preliminary data.</text>
</comment>
<dbReference type="EMBL" id="JACRTF010000001">
    <property type="protein sequence ID" value="MBC8592357.1"/>
    <property type="molecule type" value="Genomic_DNA"/>
</dbReference>
<gene>
    <name evidence="2" type="ORF">H8744_03690</name>
</gene>
<sequence>MPEKSYHEWCFSQEDDDLLNALHHDFNDGRTIPIIYYLRNDKKRALEHIEKRIKRLSREFEEDYETSPKMGGGDRTFVVEDKALKYYMEFVEKFKTLLNDKG</sequence>